<accession>A0A6J4UKY7</accession>
<feature type="transmembrane region" description="Helical" evidence="1">
    <location>
        <begin position="34"/>
        <end position="52"/>
    </location>
</feature>
<gene>
    <name evidence="2" type="ORF">AVDCRST_MAG86-1497</name>
</gene>
<sequence length="183" mass="20079">MRGLLTSLWTAASSPERFFRWLELRPTRTARGGLVAYGSLTMLGLACALGFAKATDSDAYLPLAAFSVTGSSALFLYAWAFGSVFVQRPGALEGRAWEVSGWSWTPALFGSVSMLVPLWVFPVPALALTLTGVLVWHLVVLQAGLKVFLERPAHRIVTFYALFIYALPLLLLAFVAWFSARFT</sequence>
<keyword evidence="1" id="KW-1133">Transmembrane helix</keyword>
<keyword evidence="1" id="KW-0812">Transmembrane</keyword>
<organism evidence="2">
    <name type="scientific">uncultured Truepera sp</name>
    <dbReference type="NCBI Taxonomy" id="543023"/>
    <lineage>
        <taxon>Bacteria</taxon>
        <taxon>Thermotogati</taxon>
        <taxon>Deinococcota</taxon>
        <taxon>Deinococci</taxon>
        <taxon>Trueperales</taxon>
        <taxon>Trueperaceae</taxon>
        <taxon>Truepera</taxon>
        <taxon>environmental samples</taxon>
    </lineage>
</organism>
<evidence type="ECO:0008006" key="3">
    <source>
        <dbReference type="Google" id="ProtNLM"/>
    </source>
</evidence>
<name>A0A6J4UKY7_9DEIN</name>
<proteinExistence type="predicted"/>
<evidence type="ECO:0000313" key="2">
    <source>
        <dbReference type="EMBL" id="CAA9551874.1"/>
    </source>
</evidence>
<feature type="transmembrane region" description="Helical" evidence="1">
    <location>
        <begin position="119"/>
        <end position="145"/>
    </location>
</feature>
<keyword evidence="1" id="KW-0472">Membrane</keyword>
<dbReference type="EMBL" id="CADCWP010000001">
    <property type="protein sequence ID" value="CAA9551874.1"/>
    <property type="molecule type" value="Genomic_DNA"/>
</dbReference>
<reference evidence="2" key="1">
    <citation type="submission" date="2020-02" db="EMBL/GenBank/DDBJ databases">
        <authorList>
            <person name="Meier V. D."/>
        </authorList>
    </citation>
    <scope>NUCLEOTIDE SEQUENCE</scope>
    <source>
        <strain evidence="2">AVDCRST_MAG86</strain>
    </source>
</reference>
<feature type="transmembrane region" description="Helical" evidence="1">
    <location>
        <begin position="157"/>
        <end position="180"/>
    </location>
</feature>
<feature type="transmembrane region" description="Helical" evidence="1">
    <location>
        <begin position="59"/>
        <end position="80"/>
    </location>
</feature>
<evidence type="ECO:0000256" key="1">
    <source>
        <dbReference type="SAM" id="Phobius"/>
    </source>
</evidence>
<protein>
    <recommendedName>
        <fullName evidence="3">Yip1 domain-containing protein</fullName>
    </recommendedName>
</protein>
<dbReference type="AlphaFoldDB" id="A0A6J4UKY7"/>